<dbReference type="GO" id="GO:0046872">
    <property type="term" value="F:metal ion binding"/>
    <property type="evidence" value="ECO:0007669"/>
    <property type="project" value="TreeGrafter"/>
</dbReference>
<dbReference type="Proteomes" id="UP001377972">
    <property type="component" value="Unassembled WGS sequence"/>
</dbReference>
<dbReference type="SUPFAM" id="SSF55154">
    <property type="entry name" value="CYTH-like phosphatases"/>
    <property type="match status" value="1"/>
</dbReference>
<dbReference type="InterPro" id="IPR023577">
    <property type="entry name" value="CYTH_domain"/>
</dbReference>
<dbReference type="Proteomes" id="UP000050378">
    <property type="component" value="Unassembled WGS sequence"/>
</dbReference>
<evidence type="ECO:0000313" key="4">
    <source>
        <dbReference type="EMBL" id="MEJ6496030.1"/>
    </source>
</evidence>
<dbReference type="EMBL" id="LJTC01000001">
    <property type="protein sequence ID" value="KPM85371.1"/>
    <property type="molecule type" value="Genomic_DNA"/>
</dbReference>
<evidence type="ECO:0000313" key="6">
    <source>
        <dbReference type="Proteomes" id="UP001377972"/>
    </source>
</evidence>
<dbReference type="PROSITE" id="PS51707">
    <property type="entry name" value="CYTH"/>
    <property type="match status" value="1"/>
</dbReference>
<gene>
    <name evidence="3" type="ORF">AOG27_00855</name>
    <name evidence="4" type="ORF">PQI24_08290</name>
</gene>
<dbReference type="CDD" id="cd07756">
    <property type="entry name" value="CYTH-like_Pase_CHAD"/>
    <property type="match status" value="1"/>
</dbReference>
<dbReference type="PATRIC" id="fig|570156.3.peg.169"/>
<dbReference type="Gene3D" id="2.40.320.10">
    <property type="entry name" value="Hypothetical Protein Pfu-838710-001"/>
    <property type="match status" value="1"/>
</dbReference>
<dbReference type="RefSeq" id="WP_054551123.1">
    <property type="nucleotide sequence ID" value="NZ_JAQPZS010000006.1"/>
</dbReference>
<feature type="domain" description="CYTH" evidence="1">
    <location>
        <begin position="2"/>
        <end position="205"/>
    </location>
</feature>
<dbReference type="Pfam" id="PF01928">
    <property type="entry name" value="CYTH"/>
    <property type="match status" value="1"/>
</dbReference>
<keyword evidence="6" id="KW-1185">Reference proteome</keyword>
<evidence type="ECO:0000313" key="5">
    <source>
        <dbReference type="Proteomes" id="UP000050378"/>
    </source>
</evidence>
<name>A0A0P7ERK2_9GAMM</name>
<dbReference type="AlphaFoldDB" id="A0A0P7ERK2"/>
<dbReference type="GO" id="GO:0050355">
    <property type="term" value="F:inorganic triphosphate phosphatase activity"/>
    <property type="evidence" value="ECO:0007669"/>
    <property type="project" value="InterPro"/>
</dbReference>
<dbReference type="SMART" id="SM01118">
    <property type="entry name" value="CYTH"/>
    <property type="match status" value="1"/>
</dbReference>
<evidence type="ECO:0000313" key="3">
    <source>
        <dbReference type="EMBL" id="KPM85371.1"/>
    </source>
</evidence>
<evidence type="ECO:0000259" key="2">
    <source>
        <dbReference type="PROSITE" id="PS51708"/>
    </source>
</evidence>
<proteinExistence type="predicted"/>
<dbReference type="PANTHER" id="PTHR39569:SF1">
    <property type="entry name" value="INORGANIC TRIPHOSPHATASE"/>
    <property type="match status" value="1"/>
</dbReference>
<feature type="domain" description="CHAD" evidence="2">
    <location>
        <begin position="221"/>
        <end position="480"/>
    </location>
</feature>
<dbReference type="Gene3D" id="1.40.20.10">
    <property type="entry name" value="CHAD domain"/>
    <property type="match status" value="1"/>
</dbReference>
<protein>
    <submittedName>
        <fullName evidence="3">Adenylate cyclase</fullName>
    </submittedName>
    <submittedName>
        <fullName evidence="4">CYTH domain-containing protein</fullName>
    </submittedName>
</protein>
<dbReference type="Pfam" id="PF05235">
    <property type="entry name" value="CHAD"/>
    <property type="match status" value="1"/>
</dbReference>
<dbReference type="InterPro" id="IPR038186">
    <property type="entry name" value="CHAD_dom_sf"/>
</dbReference>
<reference evidence="4 6" key="2">
    <citation type="submission" date="2023-01" db="EMBL/GenBank/DDBJ databases">
        <title>Trichodesmium-associated heterotrophic epibiont bacteria.</title>
        <authorList>
            <person name="Cleveland C.S."/>
            <person name="Webb E.A."/>
        </authorList>
    </citation>
    <scope>NUCLEOTIDE SEQUENCE [LARGE SCALE GENOMIC DNA]</scope>
    <source>
        <strain evidence="4 6">USCH2</strain>
    </source>
</reference>
<organism evidence="3 5">
    <name type="scientific">Pseudoalteromonas lipolytica</name>
    <dbReference type="NCBI Taxonomy" id="570156"/>
    <lineage>
        <taxon>Bacteria</taxon>
        <taxon>Pseudomonadati</taxon>
        <taxon>Pseudomonadota</taxon>
        <taxon>Gammaproteobacteria</taxon>
        <taxon>Alteromonadales</taxon>
        <taxon>Pseudoalteromonadaceae</taxon>
        <taxon>Pseudoalteromonas</taxon>
    </lineage>
</organism>
<dbReference type="InterPro" id="IPR033469">
    <property type="entry name" value="CYTH-like_dom_sf"/>
</dbReference>
<dbReference type="PANTHER" id="PTHR39569">
    <property type="entry name" value="INORGANIC TRIPHOSPHATASE"/>
    <property type="match status" value="1"/>
</dbReference>
<dbReference type="InterPro" id="IPR007899">
    <property type="entry name" value="CHAD_dom"/>
</dbReference>
<evidence type="ECO:0000259" key="1">
    <source>
        <dbReference type="PROSITE" id="PS51707"/>
    </source>
</evidence>
<dbReference type="InterPro" id="IPR039013">
    <property type="entry name" value="YgiF"/>
</dbReference>
<dbReference type="OrthoDB" id="3034217at2"/>
<dbReference type="EMBL" id="JAQPZS010000006">
    <property type="protein sequence ID" value="MEJ6496030.1"/>
    <property type="molecule type" value="Genomic_DNA"/>
</dbReference>
<dbReference type="PROSITE" id="PS51708">
    <property type="entry name" value="CHAD"/>
    <property type="match status" value="1"/>
</dbReference>
<accession>A0A0P7ERK2</accession>
<dbReference type="STRING" id="570156.AOG27_00855"/>
<comment type="caution">
    <text evidence="3">The sequence shown here is derived from an EMBL/GenBank/DDBJ whole genome shotgun (WGS) entry which is preliminary data.</text>
</comment>
<sequence>MDTEIELKFLVSDAVVPLIPALITQFAKTVTNKPSRNLQNAYYDTPSRELRALDIGLRTRCCDGECEQTIKLAGEVVGGLHQRPEYNLPLSGNRPDLLAFDAAIWPHGMQVPAIAENLYPIFSTNFIRRTWLLETENGAKIEVVLDKGEVAASGQVEPISELEIELIEGSRNELFALADKLVSESHVRLGLYSKAARGYRLADDKPLKASKSIGFVPLKRGATQEQALVESINYAIRFVQKHEACYFIKPSLKTLKRVTDGIRLIRHTFWLFDDIVSKDDTDSLRTELKWLLSELAWVENAIQLKTYTSKRHAYYKKINSAPELTQVINDLKELQPSIEDIEKLFHSTRYNRLLLQLTTWLIEKQWRKSWGQTEFQAAEKPVADIAKRLFAKDWHDMHELIPEQQVFTDKDYLALRTRLENSLLSGNCLGALFDKEDRNEFRMPWVDISHGIYELSTLEYLKQLCAGQDDLELTKIQSWLDQKSEFLVSAMEQSRHASFNTDPYWF</sequence>
<reference evidence="3 5" key="1">
    <citation type="submission" date="2015-09" db="EMBL/GenBank/DDBJ databases">
        <title>Draft Genome Sequence of Pseudoalteromonas lipolytica UCD-48B.</title>
        <authorList>
            <person name="Krusor M."/>
            <person name="Coil D.A."/>
            <person name="Lang J.M."/>
            <person name="Eisen J.A."/>
            <person name="Alexiev A."/>
        </authorList>
    </citation>
    <scope>NUCLEOTIDE SEQUENCE [LARGE SCALE GENOMIC DNA]</scope>
    <source>
        <strain evidence="3 5">UCD-48B</strain>
    </source>
</reference>